<gene>
    <name evidence="1" type="ORF">P4447_13530</name>
</gene>
<evidence type="ECO:0000313" key="1">
    <source>
        <dbReference type="EMBL" id="MED3563454.1"/>
    </source>
</evidence>
<accession>A0ABU6NB84</accession>
<sequence length="243" mass="28286">MRYEDIIESLDEVDEILLAIKEKYNEATQDKNIKEIVKPKIKSALVQLRSCLDYCIKDIDELVLNRKSKEVYFPYKNSKKKFQETIHFNFPRLRNINPNIYLILESVQDFNNKEYPWLTTMCRKTNFNKHNKHTNQQRGDGSEKSIPGVIKIRDLPGAPPNRNIIIKGSKVEVSPGVLASLNLKIDSNGEVVDYVSSHPKLSIERIDWVTFKIEGTDKDVLEFLTKSRIEIGKMIEKIYKEIQ</sequence>
<protein>
    <submittedName>
        <fullName evidence="1">Uncharacterized protein</fullName>
    </submittedName>
</protein>
<dbReference type="RefSeq" id="WP_327968503.1">
    <property type="nucleotide sequence ID" value="NZ_JARMQG010000177.1"/>
</dbReference>
<dbReference type="EMBL" id="JARMQG010000177">
    <property type="protein sequence ID" value="MED3563454.1"/>
    <property type="molecule type" value="Genomic_DNA"/>
</dbReference>
<organism evidence="1 2">
    <name type="scientific">Bacillus xiapuensis</name>
    <dbReference type="NCBI Taxonomy" id="2014075"/>
    <lineage>
        <taxon>Bacteria</taxon>
        <taxon>Bacillati</taxon>
        <taxon>Bacillota</taxon>
        <taxon>Bacilli</taxon>
        <taxon>Bacillales</taxon>
        <taxon>Bacillaceae</taxon>
        <taxon>Bacillus</taxon>
    </lineage>
</organism>
<keyword evidence="2" id="KW-1185">Reference proteome</keyword>
<reference evidence="1 2" key="1">
    <citation type="submission" date="2023-03" db="EMBL/GenBank/DDBJ databases">
        <title>Bacillus Genome Sequencing.</title>
        <authorList>
            <person name="Dunlap C."/>
        </authorList>
    </citation>
    <scope>NUCLEOTIDE SEQUENCE [LARGE SCALE GENOMIC DNA]</scope>
    <source>
        <strain evidence="1 2">B-14544</strain>
    </source>
</reference>
<dbReference type="Proteomes" id="UP001330749">
    <property type="component" value="Unassembled WGS sequence"/>
</dbReference>
<comment type="caution">
    <text evidence="1">The sequence shown here is derived from an EMBL/GenBank/DDBJ whole genome shotgun (WGS) entry which is preliminary data.</text>
</comment>
<name>A0ABU6NB84_9BACI</name>
<evidence type="ECO:0000313" key="2">
    <source>
        <dbReference type="Proteomes" id="UP001330749"/>
    </source>
</evidence>
<proteinExistence type="predicted"/>